<dbReference type="PRINTS" id="PR00081">
    <property type="entry name" value="GDHRDH"/>
</dbReference>
<comment type="caution">
    <text evidence="5">The sequence shown here is derived from an EMBL/GenBank/DDBJ whole genome shotgun (WGS) entry which is preliminary data.</text>
</comment>
<evidence type="ECO:0000259" key="4">
    <source>
        <dbReference type="SMART" id="SM00822"/>
    </source>
</evidence>
<gene>
    <name evidence="5" type="ORF">K461DRAFT_231962</name>
</gene>
<proteinExistence type="inferred from homology"/>
<evidence type="ECO:0000256" key="3">
    <source>
        <dbReference type="ARBA" id="ARBA00023002"/>
    </source>
</evidence>
<dbReference type="SMART" id="SM00822">
    <property type="entry name" value="PKS_KR"/>
    <property type="match status" value="1"/>
</dbReference>
<keyword evidence="6" id="KW-1185">Reference proteome</keyword>
<name>A0A9P4ISJ0_9PEZI</name>
<dbReference type="InterPro" id="IPR036291">
    <property type="entry name" value="NAD(P)-bd_dom_sf"/>
</dbReference>
<dbReference type="InterPro" id="IPR020904">
    <property type="entry name" value="Sc_DH/Rdtase_CS"/>
</dbReference>
<accession>A0A9P4ISJ0</accession>
<dbReference type="InterPro" id="IPR002347">
    <property type="entry name" value="SDR_fam"/>
</dbReference>
<dbReference type="Gene3D" id="3.40.50.720">
    <property type="entry name" value="NAD(P)-binding Rossmann-like Domain"/>
    <property type="match status" value="1"/>
</dbReference>
<dbReference type="EMBL" id="ML996092">
    <property type="protein sequence ID" value="KAF2148891.1"/>
    <property type="molecule type" value="Genomic_DNA"/>
</dbReference>
<dbReference type="OrthoDB" id="1933717at2759"/>
<dbReference type="AlphaFoldDB" id="A0A9P4ISJ0"/>
<evidence type="ECO:0000313" key="5">
    <source>
        <dbReference type="EMBL" id="KAF2148891.1"/>
    </source>
</evidence>
<protein>
    <submittedName>
        <fullName evidence="5">NAD(P)-binding protein</fullName>
    </submittedName>
</protein>
<dbReference type="PROSITE" id="PS00061">
    <property type="entry name" value="ADH_SHORT"/>
    <property type="match status" value="1"/>
</dbReference>
<sequence length="299" mass="32618">MIDPHKFTSPYQLTKSMHRDVYPAVDARRPELSAKGKVVIVTGAGGGLGYRVVEAWATAGAAGIVLVGRTESTLKHTAATMAGSIPTLVVPTNITSVDAVESMYEKVKERFDHAHVLVDTAGVLCFGSTLAKSEPDEWWGAFETNVRGTYLLSRGFIRAFEGVGTIMNFVSIAAWENAPGMSAYTVAKSAIMRLTEMLHSEQPDLRVFSLHPGISARDEDRGMFVPAFEPFCKDKQQLTAGVTLWLSTSRADFLKGGFVSVNWDVSELEAHKDEIQQKRLNKLAMLNARLGVDGQPWAG</sequence>
<comment type="similarity">
    <text evidence="1">Belongs to the short-chain dehydrogenases/reductases (SDR) family.</text>
</comment>
<organism evidence="5 6">
    <name type="scientific">Myriangium duriaei CBS 260.36</name>
    <dbReference type="NCBI Taxonomy" id="1168546"/>
    <lineage>
        <taxon>Eukaryota</taxon>
        <taxon>Fungi</taxon>
        <taxon>Dikarya</taxon>
        <taxon>Ascomycota</taxon>
        <taxon>Pezizomycotina</taxon>
        <taxon>Dothideomycetes</taxon>
        <taxon>Dothideomycetidae</taxon>
        <taxon>Myriangiales</taxon>
        <taxon>Myriangiaceae</taxon>
        <taxon>Myriangium</taxon>
    </lineage>
</organism>
<dbReference type="Proteomes" id="UP000799439">
    <property type="component" value="Unassembled WGS sequence"/>
</dbReference>
<keyword evidence="3" id="KW-0560">Oxidoreductase</keyword>
<feature type="domain" description="Ketoreductase" evidence="4">
    <location>
        <begin position="37"/>
        <end position="217"/>
    </location>
</feature>
<keyword evidence="2" id="KW-0521">NADP</keyword>
<dbReference type="GO" id="GO:0016616">
    <property type="term" value="F:oxidoreductase activity, acting on the CH-OH group of donors, NAD or NADP as acceptor"/>
    <property type="evidence" value="ECO:0007669"/>
    <property type="project" value="UniProtKB-ARBA"/>
</dbReference>
<dbReference type="InterPro" id="IPR057326">
    <property type="entry name" value="KR_dom"/>
</dbReference>
<dbReference type="Pfam" id="PF00106">
    <property type="entry name" value="adh_short"/>
    <property type="match status" value="1"/>
</dbReference>
<dbReference type="SUPFAM" id="SSF51735">
    <property type="entry name" value="NAD(P)-binding Rossmann-fold domains"/>
    <property type="match status" value="1"/>
</dbReference>
<evidence type="ECO:0000256" key="2">
    <source>
        <dbReference type="ARBA" id="ARBA00022857"/>
    </source>
</evidence>
<evidence type="ECO:0000313" key="6">
    <source>
        <dbReference type="Proteomes" id="UP000799439"/>
    </source>
</evidence>
<evidence type="ECO:0000256" key="1">
    <source>
        <dbReference type="ARBA" id="ARBA00006484"/>
    </source>
</evidence>
<reference evidence="5" key="1">
    <citation type="journal article" date="2020" name="Stud. Mycol.">
        <title>101 Dothideomycetes genomes: a test case for predicting lifestyles and emergence of pathogens.</title>
        <authorList>
            <person name="Haridas S."/>
            <person name="Albert R."/>
            <person name="Binder M."/>
            <person name="Bloem J."/>
            <person name="Labutti K."/>
            <person name="Salamov A."/>
            <person name="Andreopoulos B."/>
            <person name="Baker S."/>
            <person name="Barry K."/>
            <person name="Bills G."/>
            <person name="Bluhm B."/>
            <person name="Cannon C."/>
            <person name="Castanera R."/>
            <person name="Culley D."/>
            <person name="Daum C."/>
            <person name="Ezra D."/>
            <person name="Gonzalez J."/>
            <person name="Henrissat B."/>
            <person name="Kuo A."/>
            <person name="Liang C."/>
            <person name="Lipzen A."/>
            <person name="Lutzoni F."/>
            <person name="Magnuson J."/>
            <person name="Mondo S."/>
            <person name="Nolan M."/>
            <person name="Ohm R."/>
            <person name="Pangilinan J."/>
            <person name="Park H.-J."/>
            <person name="Ramirez L."/>
            <person name="Alfaro M."/>
            <person name="Sun H."/>
            <person name="Tritt A."/>
            <person name="Yoshinaga Y."/>
            <person name="Zwiers L.-H."/>
            <person name="Turgeon B."/>
            <person name="Goodwin S."/>
            <person name="Spatafora J."/>
            <person name="Crous P."/>
            <person name="Grigoriev I."/>
        </authorList>
    </citation>
    <scope>NUCLEOTIDE SEQUENCE</scope>
    <source>
        <strain evidence="5">CBS 260.36</strain>
    </source>
</reference>
<dbReference type="CDD" id="cd05233">
    <property type="entry name" value="SDR_c"/>
    <property type="match status" value="1"/>
</dbReference>
<dbReference type="PANTHER" id="PTHR42760">
    <property type="entry name" value="SHORT-CHAIN DEHYDROGENASES/REDUCTASES FAMILY MEMBER"/>
    <property type="match status" value="1"/>
</dbReference>
<dbReference type="PANTHER" id="PTHR42760:SF37">
    <property type="entry name" value="CLAVALDEHYDE DEHYDROGENASE"/>
    <property type="match status" value="1"/>
</dbReference>